<dbReference type="Gene3D" id="3.10.105.10">
    <property type="entry name" value="Dipeptide-binding Protein, Domain 3"/>
    <property type="match status" value="1"/>
</dbReference>
<proteinExistence type="inferred from homology"/>
<dbReference type="RefSeq" id="WP_250874525.1">
    <property type="nucleotide sequence ID" value="NZ_JALXFV010000008.1"/>
</dbReference>
<evidence type="ECO:0000313" key="6">
    <source>
        <dbReference type="EMBL" id="MFD1514583.1"/>
    </source>
</evidence>
<comment type="similarity">
    <text evidence="1">Belongs to the bacterial solute-binding protein 5 family.</text>
</comment>
<dbReference type="InterPro" id="IPR039424">
    <property type="entry name" value="SBP_5"/>
</dbReference>
<dbReference type="PIRSF" id="PIRSF002741">
    <property type="entry name" value="MppA"/>
    <property type="match status" value="1"/>
</dbReference>
<dbReference type="Pfam" id="PF00496">
    <property type="entry name" value="SBP_bac_5"/>
    <property type="match status" value="1"/>
</dbReference>
<dbReference type="Gene3D" id="3.40.190.10">
    <property type="entry name" value="Periplasmic binding protein-like II"/>
    <property type="match status" value="1"/>
</dbReference>
<dbReference type="InterPro" id="IPR000914">
    <property type="entry name" value="SBP_5_dom"/>
</dbReference>
<dbReference type="AlphaFoldDB" id="A0ABD6AXE8"/>
<evidence type="ECO:0000313" key="7">
    <source>
        <dbReference type="Proteomes" id="UP001597187"/>
    </source>
</evidence>
<dbReference type="InterPro" id="IPR030678">
    <property type="entry name" value="Peptide/Ni-bd"/>
</dbReference>
<dbReference type="SUPFAM" id="SSF53850">
    <property type="entry name" value="Periplasmic binding protein-like II"/>
    <property type="match status" value="1"/>
</dbReference>
<gene>
    <name evidence="6" type="ORF">ACFSBT_14980</name>
</gene>
<accession>A0ABD6AXE8</accession>
<reference evidence="6 7" key="1">
    <citation type="journal article" date="2019" name="Int. J. Syst. Evol. Microbiol.">
        <title>The Global Catalogue of Microorganisms (GCM) 10K type strain sequencing project: providing services to taxonomists for standard genome sequencing and annotation.</title>
        <authorList>
            <consortium name="The Broad Institute Genomics Platform"/>
            <consortium name="The Broad Institute Genome Sequencing Center for Infectious Disease"/>
            <person name="Wu L."/>
            <person name="Ma J."/>
        </authorList>
    </citation>
    <scope>NUCLEOTIDE SEQUENCE [LARGE SCALE GENOMIC DNA]</scope>
    <source>
        <strain evidence="6 7">CGMCC 1.12563</strain>
    </source>
</reference>
<dbReference type="PROSITE" id="PS51318">
    <property type="entry name" value="TAT"/>
    <property type="match status" value="1"/>
</dbReference>
<name>A0ABD6AXE8_9EURY</name>
<dbReference type="Proteomes" id="UP001597187">
    <property type="component" value="Unassembled WGS sequence"/>
</dbReference>
<comment type="caution">
    <text evidence="6">The sequence shown here is derived from an EMBL/GenBank/DDBJ whole genome shotgun (WGS) entry which is preliminary data.</text>
</comment>
<evidence type="ECO:0000256" key="3">
    <source>
        <dbReference type="ARBA" id="ARBA00022729"/>
    </source>
</evidence>
<dbReference type="GO" id="GO:0042597">
    <property type="term" value="C:periplasmic space"/>
    <property type="evidence" value="ECO:0007669"/>
    <property type="project" value="UniProtKB-ARBA"/>
</dbReference>
<keyword evidence="3" id="KW-0732">Signal</keyword>
<dbReference type="InterPro" id="IPR006311">
    <property type="entry name" value="TAT_signal"/>
</dbReference>
<evidence type="ECO:0000259" key="5">
    <source>
        <dbReference type="Pfam" id="PF00496"/>
    </source>
</evidence>
<sequence length="565" mass="61529">MTDEDNIFHTNRRRVLQGLGGAGAAALAGCLGGDDSGDTNGSDGSDGSGGSGNDSTGSGGGGSGSGSSGGKLKMALVKSPLDFDPFVANDVPSTQVIDRIVEGLYTYDETTGVVPLLADGEPQANDDGTEYTVTIKDGATFSNGDPVTAEDVKYSFLAPVEEETENASELNMIDSISTDGEKSVTFTLKYPYAPFPNTLTWYVVPKSVREEDKDAFNAGDTLVGSGPYTFESWQEGNYARIAANTDYWDEPKPMLDEVEFVPVEEATTRVTTLKNGENDIIEEIPPKQYPTVEAIGDASVDEVPGIGYFYLAFNCKTGPTADPKVREAIDYTFSMDTAVGNYVEPTGVRQYSPLPKSIAEDWNMPLDQWKEIPHDKDVDKAATMLEEAGVSKDYQFKVIVPPDDKREQIGITVSNGLKEAGYNCSVQRLDWGAFLDKYVSGDENEYNMYTLGWSGTPDPDAFTYYLFGRTEDTLGVTNGTYWGENSEAGKQAAEKFVQARKTNSQEERQTLYQEGITTLLEERAHLPAYNLKNSFGVKDYVSDFTSHPVNSFTLTTDFNNVSVDK</sequence>
<evidence type="ECO:0000256" key="1">
    <source>
        <dbReference type="ARBA" id="ARBA00005695"/>
    </source>
</evidence>
<dbReference type="CDD" id="cd00995">
    <property type="entry name" value="PBP2_NikA_DppA_OppA_like"/>
    <property type="match status" value="1"/>
</dbReference>
<feature type="domain" description="Solute-binding protein family 5" evidence="5">
    <location>
        <begin position="113"/>
        <end position="471"/>
    </location>
</feature>
<feature type="region of interest" description="Disordered" evidence="4">
    <location>
        <begin position="30"/>
        <end position="71"/>
    </location>
</feature>
<keyword evidence="7" id="KW-1185">Reference proteome</keyword>
<evidence type="ECO:0000256" key="2">
    <source>
        <dbReference type="ARBA" id="ARBA00022448"/>
    </source>
</evidence>
<feature type="compositionally biased region" description="Gly residues" evidence="4">
    <location>
        <begin position="44"/>
        <end position="69"/>
    </location>
</feature>
<dbReference type="EMBL" id="JBHUDC010000008">
    <property type="protein sequence ID" value="MFD1514583.1"/>
    <property type="molecule type" value="Genomic_DNA"/>
</dbReference>
<dbReference type="PANTHER" id="PTHR30290:SF9">
    <property type="entry name" value="OLIGOPEPTIDE-BINDING PROTEIN APPA"/>
    <property type="match status" value="1"/>
</dbReference>
<evidence type="ECO:0000256" key="4">
    <source>
        <dbReference type="SAM" id="MobiDB-lite"/>
    </source>
</evidence>
<protein>
    <submittedName>
        <fullName evidence="6">ABC transporter substrate-binding protein</fullName>
    </submittedName>
</protein>
<organism evidence="6 7">
    <name type="scientific">Halomarina rubra</name>
    <dbReference type="NCBI Taxonomy" id="2071873"/>
    <lineage>
        <taxon>Archaea</taxon>
        <taxon>Methanobacteriati</taxon>
        <taxon>Methanobacteriota</taxon>
        <taxon>Stenosarchaea group</taxon>
        <taxon>Halobacteria</taxon>
        <taxon>Halobacteriales</taxon>
        <taxon>Natronomonadaceae</taxon>
        <taxon>Halomarina</taxon>
    </lineage>
</organism>
<dbReference type="PANTHER" id="PTHR30290">
    <property type="entry name" value="PERIPLASMIC BINDING COMPONENT OF ABC TRANSPORTER"/>
    <property type="match status" value="1"/>
</dbReference>
<keyword evidence="2" id="KW-0813">Transport</keyword>